<dbReference type="RefSeq" id="WP_092482414.1">
    <property type="nucleotide sequence ID" value="NZ_FOYM01000006.1"/>
</dbReference>
<dbReference type="STRING" id="39060.SAMN05660706_106104"/>
<dbReference type="AlphaFoldDB" id="A0A1I6D708"/>
<dbReference type="GO" id="GO:0015833">
    <property type="term" value="P:peptide transport"/>
    <property type="evidence" value="ECO:0007669"/>
    <property type="project" value="TreeGrafter"/>
</dbReference>
<evidence type="ECO:0000313" key="2">
    <source>
        <dbReference type="Proteomes" id="UP000199584"/>
    </source>
</evidence>
<dbReference type="EMBL" id="FOYM01000006">
    <property type="protein sequence ID" value="SFR01276.1"/>
    <property type="molecule type" value="Genomic_DNA"/>
</dbReference>
<dbReference type="GO" id="GO:1904680">
    <property type="term" value="F:peptide transmembrane transporter activity"/>
    <property type="evidence" value="ECO:0007669"/>
    <property type="project" value="TreeGrafter"/>
</dbReference>
<protein>
    <submittedName>
        <fullName evidence="1">Peptide/nickel transport system substrate-binding protein</fullName>
    </submittedName>
</protein>
<sequence>MEKVSNKLKEGDFDASIYSLNTATTGDPQYLLEVMFRTGASSNFGKYSNSELDALADRLQTTFDTQERNCIAKQAQQVILDDAAFAFLVYPKRNVVINNKVKGIEVFPSEYYLLNSDVTVRSNIR</sequence>
<reference evidence="2" key="1">
    <citation type="submission" date="2016-10" db="EMBL/GenBank/DDBJ databases">
        <authorList>
            <person name="Varghese N."/>
            <person name="Submissions S."/>
        </authorList>
    </citation>
    <scope>NUCLEOTIDE SEQUENCE [LARGE SCALE GENOMIC DNA]</scope>
    <source>
        <strain evidence="2">DSM 3669</strain>
    </source>
</reference>
<dbReference type="Gene3D" id="3.40.190.10">
    <property type="entry name" value="Periplasmic binding protein-like II"/>
    <property type="match status" value="1"/>
</dbReference>
<dbReference type="PANTHER" id="PTHR30290">
    <property type="entry name" value="PERIPLASMIC BINDING COMPONENT OF ABC TRANSPORTER"/>
    <property type="match status" value="1"/>
</dbReference>
<proteinExistence type="predicted"/>
<dbReference type="PANTHER" id="PTHR30290:SF81">
    <property type="entry name" value="OLIGOPEPTIDE-BINDING PROTEIN OPPA"/>
    <property type="match status" value="1"/>
</dbReference>
<dbReference type="SUPFAM" id="SSF53850">
    <property type="entry name" value="Periplasmic binding protein-like II"/>
    <property type="match status" value="1"/>
</dbReference>
<organism evidence="1 2">
    <name type="scientific">Desulfoscipio geothermicus DSM 3669</name>
    <dbReference type="NCBI Taxonomy" id="1121426"/>
    <lineage>
        <taxon>Bacteria</taxon>
        <taxon>Bacillati</taxon>
        <taxon>Bacillota</taxon>
        <taxon>Clostridia</taxon>
        <taxon>Eubacteriales</taxon>
        <taxon>Desulfallaceae</taxon>
        <taxon>Desulfoscipio</taxon>
    </lineage>
</organism>
<gene>
    <name evidence="1" type="ORF">SAMN05660706_106104</name>
</gene>
<dbReference type="Gene3D" id="3.10.105.10">
    <property type="entry name" value="Dipeptide-binding Protein, Domain 3"/>
    <property type="match status" value="1"/>
</dbReference>
<evidence type="ECO:0000313" key="1">
    <source>
        <dbReference type="EMBL" id="SFR01276.1"/>
    </source>
</evidence>
<name>A0A1I6D708_9FIRM</name>
<accession>A0A1I6D708</accession>
<keyword evidence="2" id="KW-1185">Reference proteome</keyword>
<dbReference type="Proteomes" id="UP000199584">
    <property type="component" value="Unassembled WGS sequence"/>
</dbReference>
<dbReference type="InterPro" id="IPR039424">
    <property type="entry name" value="SBP_5"/>
</dbReference>